<evidence type="ECO:0000259" key="7">
    <source>
        <dbReference type="Pfam" id="PF00892"/>
    </source>
</evidence>
<keyword evidence="5 6" id="KW-0472">Membrane</keyword>
<comment type="caution">
    <text evidence="8">The sequence shown here is derived from an EMBL/GenBank/DDBJ whole genome shotgun (WGS) entry which is preliminary data.</text>
</comment>
<feature type="transmembrane region" description="Helical" evidence="6">
    <location>
        <begin position="125"/>
        <end position="143"/>
    </location>
</feature>
<dbReference type="Proteomes" id="UP000319375">
    <property type="component" value="Unassembled WGS sequence"/>
</dbReference>
<keyword evidence="3 6" id="KW-0812">Transmembrane</keyword>
<keyword evidence="9" id="KW-1185">Reference proteome</keyword>
<feature type="transmembrane region" description="Helical" evidence="6">
    <location>
        <begin position="149"/>
        <end position="169"/>
    </location>
</feature>
<dbReference type="Pfam" id="PF00892">
    <property type="entry name" value="EamA"/>
    <property type="match status" value="2"/>
</dbReference>
<dbReference type="EMBL" id="VIGX01000005">
    <property type="protein sequence ID" value="TWS28764.1"/>
    <property type="molecule type" value="Genomic_DNA"/>
</dbReference>
<feature type="transmembrane region" description="Helical" evidence="6">
    <location>
        <begin position="65"/>
        <end position="88"/>
    </location>
</feature>
<feature type="transmembrane region" description="Helical" evidence="6">
    <location>
        <begin position="181"/>
        <end position="203"/>
    </location>
</feature>
<reference evidence="8 9" key="1">
    <citation type="submission" date="2019-06" db="EMBL/GenBank/DDBJ databases">
        <title>Tsukamurella conjunctivitidis sp. nov., Tsukamurella assacharolytica sp. nov. and Tsukamurella sputae sp. nov. isolated from patients with conjunctivitis, bacteraemia (lymphoma) and respiratory infection (sputum) in Hong Kong.</title>
        <authorList>
            <person name="Teng J.L.L."/>
            <person name="Lee H.H."/>
            <person name="Fong J.Y.H."/>
            <person name="Fok K.M.N."/>
            <person name="Lau S.K.P."/>
            <person name="Woo P.C.Y."/>
        </authorList>
    </citation>
    <scope>NUCLEOTIDE SEQUENCE [LARGE SCALE GENOMIC DNA]</scope>
    <source>
        <strain evidence="8 9">HKU72</strain>
    </source>
</reference>
<accession>A0A5C5S121</accession>
<comment type="subcellular location">
    <subcellularLocation>
        <location evidence="1">Membrane</location>
        <topology evidence="1">Multi-pass membrane protein</topology>
    </subcellularLocation>
</comment>
<evidence type="ECO:0000256" key="1">
    <source>
        <dbReference type="ARBA" id="ARBA00004141"/>
    </source>
</evidence>
<name>A0A5C5S121_9ACTN</name>
<feature type="transmembrane region" description="Helical" evidence="6">
    <location>
        <begin position="209"/>
        <end position="231"/>
    </location>
</feature>
<evidence type="ECO:0000256" key="2">
    <source>
        <dbReference type="ARBA" id="ARBA00007362"/>
    </source>
</evidence>
<dbReference type="GO" id="GO:0016020">
    <property type="term" value="C:membrane"/>
    <property type="evidence" value="ECO:0007669"/>
    <property type="project" value="UniProtKB-SubCell"/>
</dbReference>
<protein>
    <submittedName>
        <fullName evidence="8">DMT family transporter</fullName>
    </submittedName>
</protein>
<dbReference type="InterPro" id="IPR000620">
    <property type="entry name" value="EamA_dom"/>
</dbReference>
<feature type="domain" description="EamA" evidence="7">
    <location>
        <begin position="152"/>
        <end position="284"/>
    </location>
</feature>
<feature type="transmembrane region" description="Helical" evidence="6">
    <location>
        <begin position="94"/>
        <end position="116"/>
    </location>
</feature>
<evidence type="ECO:0000256" key="6">
    <source>
        <dbReference type="SAM" id="Phobius"/>
    </source>
</evidence>
<keyword evidence="4 6" id="KW-1133">Transmembrane helix</keyword>
<feature type="domain" description="EamA" evidence="7">
    <location>
        <begin position="9"/>
        <end position="136"/>
    </location>
</feature>
<evidence type="ECO:0000313" key="8">
    <source>
        <dbReference type="EMBL" id="TWS28764.1"/>
    </source>
</evidence>
<dbReference type="AlphaFoldDB" id="A0A5C5S121"/>
<evidence type="ECO:0000256" key="4">
    <source>
        <dbReference type="ARBA" id="ARBA00022989"/>
    </source>
</evidence>
<evidence type="ECO:0000256" key="3">
    <source>
        <dbReference type="ARBA" id="ARBA00022692"/>
    </source>
</evidence>
<dbReference type="InterPro" id="IPR037185">
    <property type="entry name" value="EmrE-like"/>
</dbReference>
<dbReference type="PANTHER" id="PTHR32322">
    <property type="entry name" value="INNER MEMBRANE TRANSPORTER"/>
    <property type="match status" value="1"/>
</dbReference>
<evidence type="ECO:0000256" key="5">
    <source>
        <dbReference type="ARBA" id="ARBA00023136"/>
    </source>
</evidence>
<gene>
    <name evidence="8" type="ORF">FK530_11230</name>
</gene>
<feature type="transmembrane region" description="Helical" evidence="6">
    <location>
        <begin position="243"/>
        <end position="262"/>
    </location>
</feature>
<evidence type="ECO:0000313" key="9">
    <source>
        <dbReference type="Proteomes" id="UP000319375"/>
    </source>
</evidence>
<dbReference type="SUPFAM" id="SSF103481">
    <property type="entry name" value="Multidrug resistance efflux transporter EmrE"/>
    <property type="match status" value="2"/>
</dbReference>
<organism evidence="8 9">
    <name type="scientific">Tsukamurella conjunctivitidis</name>
    <dbReference type="NCBI Taxonomy" id="2592068"/>
    <lineage>
        <taxon>Bacteria</taxon>
        <taxon>Bacillati</taxon>
        <taxon>Actinomycetota</taxon>
        <taxon>Actinomycetes</taxon>
        <taxon>Mycobacteriales</taxon>
        <taxon>Tsukamurellaceae</taxon>
        <taxon>Tsukamurella</taxon>
    </lineage>
</organism>
<feature type="transmembrane region" description="Helical" evidence="6">
    <location>
        <begin position="268"/>
        <end position="286"/>
    </location>
</feature>
<feature type="transmembrane region" description="Helical" evidence="6">
    <location>
        <begin position="31"/>
        <end position="53"/>
    </location>
</feature>
<proteinExistence type="inferred from homology"/>
<comment type="similarity">
    <text evidence="2">Belongs to the EamA transporter family.</text>
</comment>
<dbReference type="InterPro" id="IPR050638">
    <property type="entry name" value="AA-Vitamin_Transporters"/>
</dbReference>
<dbReference type="PANTHER" id="PTHR32322:SF2">
    <property type="entry name" value="EAMA DOMAIN-CONTAINING PROTEIN"/>
    <property type="match status" value="1"/>
</dbReference>
<sequence length="314" mass="31423">MTGMRIPPVLAVSVVVLYAFGYPLGALGVAAMSPFLLLLLRFAISGVLMFGVVRITGRRNPTGAALGHAVVVGLLAQATQFIGCYLGLRAGVPAGVAALIIGVNPALTAVVARAVLHERLTVRRTLAAALGLAAVVTACWSTVPALAHAGAGMGFTLLGLVGIAVGGVYQQRFCRDVDPVAGNAVGMLVAAVPAGFLTVAYGATVAHPVQGAVVLVLMVLLSSMTATTLYLRVIGLAGASGAAMLFAVIPSVSALFAFLMLGEPVHPGVVAGLLLGSAACAVASLGGRRTPAPDQVVDEPALSETGAVRCGASR</sequence>